<dbReference type="Proteomes" id="UP000198561">
    <property type="component" value="Unassembled WGS sequence"/>
</dbReference>
<dbReference type="AlphaFoldDB" id="A0A1H6HBI8"/>
<proteinExistence type="predicted"/>
<evidence type="ECO:0000313" key="3">
    <source>
        <dbReference type="Proteomes" id="UP000198561"/>
    </source>
</evidence>
<dbReference type="Pfam" id="PF20720">
    <property type="entry name" value="nSTAND3"/>
    <property type="match status" value="1"/>
</dbReference>
<dbReference type="EMBL" id="FNWQ01000002">
    <property type="protein sequence ID" value="SEH31565.1"/>
    <property type="molecule type" value="Genomic_DNA"/>
</dbReference>
<dbReference type="RefSeq" id="WP_089690802.1">
    <property type="nucleotide sequence ID" value="NZ_FNWQ01000002.1"/>
</dbReference>
<dbReference type="STRING" id="680127.SAMN05421593_1486"/>
<name>A0A1H6HBI8_CHRCI</name>
<reference evidence="2 3" key="1">
    <citation type="submission" date="2016-10" db="EMBL/GenBank/DDBJ databases">
        <authorList>
            <person name="de Groot N.N."/>
        </authorList>
    </citation>
    <scope>NUCLEOTIDE SEQUENCE [LARGE SCALE GENOMIC DNA]</scope>
    <source>
        <strain evidence="2 3">DSM 23031</strain>
    </source>
</reference>
<dbReference type="InterPro" id="IPR027417">
    <property type="entry name" value="P-loop_NTPase"/>
</dbReference>
<sequence>MSRLQSIENALKEINETAFQELCDSFLLRKNQKYRAFSRTGSQQGKQKTIKGTPDTLTLLPHGKYLFVEYSTNISEGVNKLIKDISNCIDHSKTTISPEKIEEIILCVNFKLKTNEIEKLHKVLEHTNINLTINTLDSLAMELHLQHRDLASHYLGITLDTGQIVSMDVFINEYNKASKSIATPLDNPFLHRESELYSLKTDLLKHDFIILTGAPGVGKTKLVLECIKNFVTENKSYQSFCISYKHHSLLDDLNQYFNDDKDYILFVDDANRIDAFNQILGFNRGIRKGNLKIICTVRDYAYESLKLLCTDFLPHKLYLQKLSDEQITGIIKTEPFNITNHDYLYNIVNIANGNPRIAIMATQLAVAKKDINVLNDISGLFEMYFSTFIKDNGEFSNDFNIKCLGLIAFFHTIPFHDREITESILNHFDIGYSDFFHAIEKLDRLELVEIQHNHVKIAEQNLAIYFFYRTFIKDKLLSFDILIYNYFESHQKRFDENVISARNMFNHNDIKQKLYDSLVKYWNKVKNTEEEKAINFLSSFWFFLQNQTLEYIYLTLQPLPNLELDQYNVSYEPNDFVYNQNKIIKLLGHFFLNTDYLKESLELGFEYAKKKPQHLPEFIHKIVEVIGFDREDESIDFLRQIILFELLIEKLQKNETIFAAAFFELSKTFLKIEFTSHGFQKDIVTTRIYSTPNDKKIQDLRENIWITFNQYFSCYPKQALNLLLSFGEPYPGISKELMTFDMPFVLQIIEQHLQSESFVDCRYVQNQVRLWKKHKIKNDAFSRLLNKYTNDIYKAYLKLDWDRIRDKERYDYEDYREYDRLKEKEIRSSFVFCNVAEVTKFYNTFKYLKNQAANDYEYNNSLDLVIDENYKHNKEIGLAVLKEVIKDDNSVNYIPIKIFQNNLKNEIESVSLWNIIIDEKYQHQASWEVSYFYYLDDSLINNSYIKKLINSIRKINERTYIYFEYLHKFLRIDSTIFHKLINIITERNELEKIEIIVKTDFLEESLELLNNDLELVKKLFIQQSKIHRLYDYNGKIFLNILQKDTSFLADYTDYFYKDADNKNSGNNKKLKLIWQIKDIESSLSKTLDHFASKESYLIAVGTHDCNVFFENIDILYRERAATFLRKYCIDNYENPDRMNLLINIVRHSFKELFEHIILLFLTFTQDVKLFEQIYWIGNGGTVVRGDVSFGEINAAEWRNILSIVGKSSLGISLLPIKRHINDKIDHHLEYAEWERKRSFLGRY</sequence>
<protein>
    <recommendedName>
        <fullName evidence="1">Novel STAND NTPase 3 domain-containing protein</fullName>
    </recommendedName>
</protein>
<dbReference type="OrthoDB" id="9816071at2"/>
<dbReference type="InterPro" id="IPR049050">
    <property type="entry name" value="nSTAND3"/>
</dbReference>
<gene>
    <name evidence="2" type="ORF">SAMN05421593_1486</name>
</gene>
<dbReference type="SUPFAM" id="SSF52540">
    <property type="entry name" value="P-loop containing nucleoside triphosphate hydrolases"/>
    <property type="match status" value="1"/>
</dbReference>
<organism evidence="2 3">
    <name type="scientific">Chryseobacterium culicis</name>
    <dbReference type="NCBI Taxonomy" id="680127"/>
    <lineage>
        <taxon>Bacteria</taxon>
        <taxon>Pseudomonadati</taxon>
        <taxon>Bacteroidota</taxon>
        <taxon>Flavobacteriia</taxon>
        <taxon>Flavobacteriales</taxon>
        <taxon>Weeksellaceae</taxon>
        <taxon>Chryseobacterium group</taxon>
        <taxon>Chryseobacterium</taxon>
    </lineage>
</organism>
<evidence type="ECO:0000313" key="2">
    <source>
        <dbReference type="EMBL" id="SEH31565.1"/>
    </source>
</evidence>
<accession>A0A1H6HBI8</accession>
<feature type="domain" description="Novel STAND NTPase 3" evidence="1">
    <location>
        <begin position="201"/>
        <end position="312"/>
    </location>
</feature>
<evidence type="ECO:0000259" key="1">
    <source>
        <dbReference type="Pfam" id="PF20720"/>
    </source>
</evidence>